<dbReference type="Pfam" id="PF18144">
    <property type="entry name" value="SMODS"/>
    <property type="match status" value="1"/>
</dbReference>
<dbReference type="AlphaFoldDB" id="A0A9E4N411"/>
<protein>
    <recommendedName>
        <fullName evidence="3">Nucleotidyltransferase</fullName>
    </recommendedName>
</protein>
<sequence length="295" mass="33513">MALIDQNPRLNYGRLIRSIQPTSGELKSAISNVGSTKKRLEKSFNLKKFQRIGSHARSSAINSFSDLDFLAVLARNEAKWGGSVVKSDTVIKKITQDLNSRFTTTAVRKDMQAVVIQFGGGQKSMDVVPGFFHEMKNKRPVYLIPDGYGGWMETSPETHNTFINRENIRSGEKLKKVGQLIRYWKYSRVNSIPISSFYIDLLLADSGICIGAKPYPMIIYEFFKLMYDRECRGLRDPVGIAGVVYAVKTKPQISTLVAHVENSLDHAIKAVNFEHNKKFKESNRQWNIVFNHNFL</sequence>
<name>A0A9E4N411_9GAMM</name>
<accession>A0A9E4N411</accession>
<reference evidence="1" key="1">
    <citation type="journal article" date="2021" name="Proc. Natl. Acad. Sci. U.S.A.">
        <title>Global biogeography of chemosynthetic symbionts reveals both localized and globally distributed symbiont groups. .</title>
        <authorList>
            <person name="Osvatic J.T."/>
            <person name="Wilkins L.G.E."/>
            <person name="Leibrecht L."/>
            <person name="Leray M."/>
            <person name="Zauner S."/>
            <person name="Polzin J."/>
            <person name="Camacho Y."/>
            <person name="Gros O."/>
            <person name="van Gils J.A."/>
            <person name="Eisen J.A."/>
            <person name="Petersen J.M."/>
            <person name="Yuen B."/>
        </authorList>
    </citation>
    <scope>NUCLEOTIDE SEQUENCE</scope>
    <source>
        <strain evidence="1">MAGclacostrist064TRANS</strain>
    </source>
</reference>
<dbReference type="InterPro" id="IPR043519">
    <property type="entry name" value="NT_sf"/>
</dbReference>
<evidence type="ECO:0000313" key="2">
    <source>
        <dbReference type="Proteomes" id="UP000886667"/>
    </source>
</evidence>
<dbReference type="EMBL" id="JAEPCM010000463">
    <property type="protein sequence ID" value="MCG7947316.1"/>
    <property type="molecule type" value="Genomic_DNA"/>
</dbReference>
<proteinExistence type="predicted"/>
<evidence type="ECO:0000313" key="1">
    <source>
        <dbReference type="EMBL" id="MCG7947316.1"/>
    </source>
</evidence>
<comment type="caution">
    <text evidence="1">The sequence shown here is derived from an EMBL/GenBank/DDBJ whole genome shotgun (WGS) entry which is preliminary data.</text>
</comment>
<evidence type="ECO:0008006" key="3">
    <source>
        <dbReference type="Google" id="ProtNLM"/>
    </source>
</evidence>
<organism evidence="1 2">
    <name type="scientific">Candidatus Thiodiazotropha taylori</name>
    <dbReference type="NCBI Taxonomy" id="2792791"/>
    <lineage>
        <taxon>Bacteria</taxon>
        <taxon>Pseudomonadati</taxon>
        <taxon>Pseudomonadota</taxon>
        <taxon>Gammaproteobacteria</taxon>
        <taxon>Chromatiales</taxon>
        <taxon>Sedimenticolaceae</taxon>
        <taxon>Candidatus Thiodiazotropha</taxon>
    </lineage>
</organism>
<dbReference type="Proteomes" id="UP000886667">
    <property type="component" value="Unassembled WGS sequence"/>
</dbReference>
<gene>
    <name evidence="1" type="ORF">JAZ07_13305</name>
</gene>
<dbReference type="SUPFAM" id="SSF81301">
    <property type="entry name" value="Nucleotidyltransferase"/>
    <property type="match status" value="1"/>
</dbReference>